<dbReference type="OrthoDB" id="9779457at2"/>
<dbReference type="CDD" id="cd02784">
    <property type="entry name" value="MopB_CT_PHLH"/>
    <property type="match status" value="1"/>
</dbReference>
<sequence length="958" mass="103108">MRRLVAPTASTAAAIGVDGGRRRVLKLMAASAALAGSGCGQPPPEKIRPYVNMPEGMAPGDPVFYASTLLRHGCGMGVLVETESGRPIKIEGNPAHPASLGAADAQSQAAILTLWDPERSRTVMRGGQPSTWTTLLDSLATQMGQEAAARGRGLRLLSGPVSSPTLLAQIGEILARFPEARWHVHDPAGCDAANHAARQLFGGPVQPLYRLEHAHTVLSLDAELFGPSADGLRNAHDFMNARRGEPRARMYALESTPGLCGAVADTRIALSPAGMEAVLDMIASQLGVSDAMAEQRPGPQAAWVSRLCTQLSAAHGASAVIPGHSLSPRAHLLAWRINTRLGNLGRTIHPIAQRLPPAPLADGTHDAAPAPEGLGALVQAMHDGDVQTLLMLDVNPVYDSPGALDFARGLSRVACSIHMGLYRDETAHASSWHIPMAHELEAWSDARSFDGTASLVQPVIAPLYGGRSAHEVLDMLAHMRTRSAHELVRAQWRNTWNMNDAEEFERRWEEALRRGVIEEAQVHRLVPIDEKALKARLPEGPGPEPQLIAVFANDHNIVSCNQANNAWLQELPRPYTKITWDNAALIGPATAGRHGLRNGDVVSLSSADKPDGLLAPVWVVPGQAEGVITLPLGYGRRQGGSVAQGRGFDAHALQDVRNGMSLRSAAVQLRSTGQRYAFAVTQHEMGLAGREPVRSVSLHARDGTDAADAAPPSLYPPRQYDGPAWGMTVDLDACIGCNACAIACQAENNIPSVGPEEVARGREMHWMRIDVYHDDSGGRAQFQPMACQHCENAPCEIVCPVGATMHDSEGLNVQVYNRCVGTRFCSNNCPYKVRRFNFFDYADHDPSAAARANPDVTVRQRGVMEKCTYCVQRISHARIEAQKQGRPLRDGDVVTACEATCPTQAIVFGDTADPHSRVSRAKASARNYTVLAELNTRPRTSYLARIHDKEAGLGEDDG</sequence>
<dbReference type="SUPFAM" id="SSF50692">
    <property type="entry name" value="ADC-like"/>
    <property type="match status" value="1"/>
</dbReference>
<dbReference type="PANTHER" id="PTHR42783">
    <property type="entry name" value="GLUTAMATE SYNTHASE [NADPH] SMALL CHAIN"/>
    <property type="match status" value="1"/>
</dbReference>
<dbReference type="Pfam" id="PF13247">
    <property type="entry name" value="Fer4_11"/>
    <property type="match status" value="1"/>
</dbReference>
<dbReference type="PANTHER" id="PTHR42783:SF3">
    <property type="entry name" value="GLUTAMATE SYNTHASE [NADPH] SMALL CHAIN-RELATED"/>
    <property type="match status" value="1"/>
</dbReference>
<dbReference type="InterPro" id="IPR009010">
    <property type="entry name" value="Asp_de-COase-like_dom_sf"/>
</dbReference>
<dbReference type="RefSeq" id="WP_116519016.1">
    <property type="nucleotide sequence ID" value="NZ_JACCEX010000004.1"/>
</dbReference>
<gene>
    <name evidence="2" type="ORF">C7440_2890</name>
</gene>
<dbReference type="Gene3D" id="2.20.25.90">
    <property type="entry name" value="ADC-like domains"/>
    <property type="match status" value="1"/>
</dbReference>
<reference evidence="2 3" key="1">
    <citation type="submission" date="2018-04" db="EMBL/GenBank/DDBJ databases">
        <title>Genomic Encyclopedia of Type Strains, Phase IV (KMG-IV): sequencing the most valuable type-strain genomes for metagenomic binning, comparative biology and taxonomic classification.</title>
        <authorList>
            <person name="Goeker M."/>
        </authorList>
    </citation>
    <scope>NUCLEOTIDE SEQUENCE [LARGE SCALE GENOMIC DNA]</scope>
    <source>
        <strain evidence="2 3">DSM 10065</strain>
    </source>
</reference>
<dbReference type="Gene3D" id="2.40.40.20">
    <property type="match status" value="1"/>
</dbReference>
<dbReference type="PROSITE" id="PS51379">
    <property type="entry name" value="4FE4S_FER_2"/>
    <property type="match status" value="2"/>
</dbReference>
<dbReference type="Gene3D" id="3.40.50.740">
    <property type="match status" value="1"/>
</dbReference>
<protein>
    <submittedName>
        <fullName evidence="2">Quinol:cytochrome c oxidoreductase iron-sulfur protein</fullName>
    </submittedName>
</protein>
<evidence type="ECO:0000259" key="1">
    <source>
        <dbReference type="PROSITE" id="PS51379"/>
    </source>
</evidence>
<dbReference type="SUPFAM" id="SSF53706">
    <property type="entry name" value="Formate dehydrogenase/DMSO reductase, domains 1-3"/>
    <property type="match status" value="1"/>
</dbReference>
<name>A0A2U1CJZ9_9BURK</name>
<dbReference type="Gene3D" id="3.30.70.20">
    <property type="match status" value="2"/>
</dbReference>
<proteinExistence type="predicted"/>
<accession>A0A2U1CJZ9</accession>
<organism evidence="2 3">
    <name type="scientific">Pusillimonas noertemannii</name>
    <dbReference type="NCBI Taxonomy" id="305977"/>
    <lineage>
        <taxon>Bacteria</taxon>
        <taxon>Pseudomonadati</taxon>
        <taxon>Pseudomonadota</taxon>
        <taxon>Betaproteobacteria</taxon>
        <taxon>Burkholderiales</taxon>
        <taxon>Alcaligenaceae</taxon>
        <taxon>Pusillimonas</taxon>
    </lineage>
</organism>
<feature type="domain" description="4Fe-4S ferredoxin-type" evidence="1">
    <location>
        <begin position="778"/>
        <end position="809"/>
    </location>
</feature>
<dbReference type="SUPFAM" id="SSF54862">
    <property type="entry name" value="4Fe-4S ferredoxins"/>
    <property type="match status" value="1"/>
</dbReference>
<keyword evidence="3" id="KW-1185">Reference proteome</keyword>
<evidence type="ECO:0000313" key="3">
    <source>
        <dbReference type="Proteomes" id="UP000246145"/>
    </source>
</evidence>
<dbReference type="AlphaFoldDB" id="A0A2U1CJZ9"/>
<dbReference type="Proteomes" id="UP000246145">
    <property type="component" value="Unassembled WGS sequence"/>
</dbReference>
<feature type="domain" description="4Fe-4S ferredoxin-type" evidence="1">
    <location>
        <begin position="725"/>
        <end position="756"/>
    </location>
</feature>
<dbReference type="EMBL" id="QEKO01000004">
    <property type="protein sequence ID" value="PVY61340.1"/>
    <property type="molecule type" value="Genomic_DNA"/>
</dbReference>
<dbReference type="Gene3D" id="3.40.228.10">
    <property type="entry name" value="Dimethylsulfoxide Reductase, domain 2"/>
    <property type="match status" value="1"/>
</dbReference>
<dbReference type="CDD" id="cd10551">
    <property type="entry name" value="PsrB"/>
    <property type="match status" value="1"/>
</dbReference>
<comment type="caution">
    <text evidence="2">The sequence shown here is derived from an EMBL/GenBank/DDBJ whole genome shotgun (WGS) entry which is preliminary data.</text>
</comment>
<dbReference type="STRING" id="1231391.GCA_000308195_00932"/>
<evidence type="ECO:0000313" key="2">
    <source>
        <dbReference type="EMBL" id="PVY61340.1"/>
    </source>
</evidence>
<dbReference type="Gene3D" id="3.30.2070.10">
    <property type="entry name" value="Formate dehydrogenase/DMSO reductase"/>
    <property type="match status" value="1"/>
</dbReference>
<dbReference type="InterPro" id="IPR017896">
    <property type="entry name" value="4Fe4S_Fe-S-bd"/>
</dbReference>